<dbReference type="STRING" id="1560345.AWL63_18075"/>
<keyword evidence="3" id="KW-1185">Reference proteome</keyword>
<dbReference type="InterPro" id="IPR019627">
    <property type="entry name" value="YAcAr"/>
</dbReference>
<evidence type="ECO:0000259" key="1">
    <source>
        <dbReference type="Pfam" id="PF10686"/>
    </source>
</evidence>
<reference evidence="2 3" key="1">
    <citation type="submission" date="2016-01" db="EMBL/GenBank/DDBJ databases">
        <title>Complete genome and mega plasmid sequence of Sphingomonas panacis DCY99 elicits systemic resistance in rice to Xanthomonas oryzae.</title>
        <authorList>
            <person name="Kim Y.J."/>
            <person name="Yang D.C."/>
            <person name="Sing P."/>
        </authorList>
    </citation>
    <scope>NUCLEOTIDE SEQUENCE [LARGE SCALE GENOMIC DNA]</scope>
    <source>
        <strain evidence="2 3">DCY99</strain>
    </source>
</reference>
<dbReference type="EMBL" id="CP014168">
    <property type="protein sequence ID" value="AOH86924.1"/>
    <property type="molecule type" value="Genomic_DNA"/>
</dbReference>
<dbReference type="KEGG" id="span:AWL63_18075"/>
<dbReference type="Pfam" id="PF10686">
    <property type="entry name" value="YAcAr"/>
    <property type="match status" value="1"/>
</dbReference>
<accession>A0A1B3ZHM3</accession>
<evidence type="ECO:0000313" key="3">
    <source>
        <dbReference type="Proteomes" id="UP000094256"/>
    </source>
</evidence>
<dbReference type="RefSeq" id="WP_069207473.1">
    <property type="nucleotide sequence ID" value="NZ_CP014168.1"/>
</dbReference>
<organism evidence="2 3">
    <name type="scientific">Sphingomonas panacis</name>
    <dbReference type="NCBI Taxonomy" id="1560345"/>
    <lineage>
        <taxon>Bacteria</taxon>
        <taxon>Pseudomonadati</taxon>
        <taxon>Pseudomonadota</taxon>
        <taxon>Alphaproteobacteria</taxon>
        <taxon>Sphingomonadales</taxon>
        <taxon>Sphingomonadaceae</taxon>
        <taxon>Sphingomonas</taxon>
    </lineage>
</organism>
<dbReference type="Proteomes" id="UP000094256">
    <property type="component" value="Chromosome"/>
</dbReference>
<evidence type="ECO:0000313" key="2">
    <source>
        <dbReference type="EMBL" id="AOH86924.1"/>
    </source>
</evidence>
<gene>
    <name evidence="2" type="ORF">AWL63_18075</name>
</gene>
<dbReference type="AlphaFoldDB" id="A0A1B3ZHM3"/>
<proteinExistence type="predicted"/>
<dbReference type="OrthoDB" id="7854101at2"/>
<name>A0A1B3ZHM3_9SPHN</name>
<protein>
    <recommendedName>
        <fullName evidence="1">YspA cpYpsA-related SLOG domain-containing protein</fullName>
    </recommendedName>
</protein>
<feature type="domain" description="YspA cpYpsA-related SLOG" evidence="1">
    <location>
        <begin position="205"/>
        <end position="269"/>
    </location>
</feature>
<sequence length="328" mass="35893">MAQFKRSIRDFKDIAALIAEETGQANDNFATAFASDLDGVRVGRGEEELTTDMPDATEVQLAVELIITTVFDVLRDTRLESAAERIAWGVIFSFHRVADQWAAQADKATRDVQDLLGTADGSEIHSVELERVHDLLELLDEGADALGCMRDHATEVFHAETGRPWSAPKATLVSSKRTHAVIQGTDYLAARRQKRIGQHHPAGPLVAFSGGRQWSDFRPIWKALDEMKAIRPTMVLLTTAQDRGGDAIAEAWAARTKTPLVRLGLDVARWGSKRAGFVRNDQIARLQPVDGIVAEGSGVQAQLVRVLRSTGIEPTLLSLYGGPAHWAS</sequence>